<dbReference type="OrthoDB" id="10018667at2759"/>
<evidence type="ECO:0000313" key="2">
    <source>
        <dbReference type="EMBL" id="CAF1205033.1"/>
    </source>
</evidence>
<sequence length="463" mass="51953">MSNNANNEDMYENANYTNRQAHSSFQPEMNPMSDPSMYMAPQQQQLYYSPQGVPLLPAQYMQPDASYYLQYPTDVQQTELQYVPSYPYHIQPTPHPQPMTSAQQPTIAMRAEAPEFSPTPKKTTVVNPKPAVVPPTPTTNNVDVQTKTSIDLKSILADDSEPKSTTAISNDPFAYDLGKYKYDYFISKLTGNFDSIYQKFGSPTGICSLTDNRLLVANYDRDSLVLIDLKGHVYHLYRDLPAPKDVRIYSRDPFQALVATKKEAVILDLETSKVVVRTKSRGFYPWNIQYLQDANTIAACDPSGERIVYFDKDLTEVGIWSFSEQGQQSASSQAYQKIYPYAAHFCSDNSSFVLTHRNNTCQLQEKDMPSGKTVRLWNAPVGLQAYSVYADSARKCLIPDKTNHCLISVSECSTSSVHKYNSVYEPYSLTFLSTGTLCVTDWNKSFGTTGGVAILSETDLTSN</sequence>
<feature type="region of interest" description="Disordered" evidence="1">
    <location>
        <begin position="117"/>
        <end position="143"/>
    </location>
</feature>
<dbReference type="InterPro" id="IPR011042">
    <property type="entry name" value="6-blade_b-propeller_TolB-like"/>
</dbReference>
<evidence type="ECO:0000256" key="1">
    <source>
        <dbReference type="SAM" id="MobiDB-lite"/>
    </source>
</evidence>
<reference evidence="2" key="1">
    <citation type="submission" date="2021-02" db="EMBL/GenBank/DDBJ databases">
        <authorList>
            <person name="Nowell W R."/>
        </authorList>
    </citation>
    <scope>NUCLEOTIDE SEQUENCE</scope>
</reference>
<comment type="caution">
    <text evidence="2">The sequence shown here is derived from an EMBL/GenBank/DDBJ whole genome shotgun (WGS) entry which is preliminary data.</text>
</comment>
<evidence type="ECO:0000313" key="3">
    <source>
        <dbReference type="Proteomes" id="UP000663852"/>
    </source>
</evidence>
<dbReference type="Gene3D" id="2.120.10.30">
    <property type="entry name" value="TolB, C-terminal domain"/>
    <property type="match status" value="1"/>
</dbReference>
<dbReference type="Proteomes" id="UP000663852">
    <property type="component" value="Unassembled WGS sequence"/>
</dbReference>
<dbReference type="AlphaFoldDB" id="A0A814X0E5"/>
<dbReference type="EMBL" id="CAJNOJ010000151">
    <property type="protein sequence ID" value="CAF1205033.1"/>
    <property type="molecule type" value="Genomic_DNA"/>
</dbReference>
<protein>
    <submittedName>
        <fullName evidence="2">Uncharacterized protein</fullName>
    </submittedName>
</protein>
<accession>A0A814X0E5</accession>
<gene>
    <name evidence="2" type="ORF">EDS130_LOCUS25581</name>
</gene>
<name>A0A814X0E5_ADIRI</name>
<dbReference type="SUPFAM" id="SSF101898">
    <property type="entry name" value="NHL repeat"/>
    <property type="match status" value="1"/>
</dbReference>
<proteinExistence type="predicted"/>
<organism evidence="2 3">
    <name type="scientific">Adineta ricciae</name>
    <name type="common">Rotifer</name>
    <dbReference type="NCBI Taxonomy" id="249248"/>
    <lineage>
        <taxon>Eukaryota</taxon>
        <taxon>Metazoa</taxon>
        <taxon>Spiralia</taxon>
        <taxon>Gnathifera</taxon>
        <taxon>Rotifera</taxon>
        <taxon>Eurotatoria</taxon>
        <taxon>Bdelloidea</taxon>
        <taxon>Adinetida</taxon>
        <taxon>Adinetidae</taxon>
        <taxon>Adineta</taxon>
    </lineage>
</organism>
<feature type="compositionally biased region" description="Low complexity" evidence="1">
    <location>
        <begin position="118"/>
        <end position="130"/>
    </location>
</feature>